<sequence>MLESTNVSKLSNGLQQHLKDCVIKTLQFHSPLNNWVT</sequence>
<evidence type="ECO:0000313" key="1">
    <source>
        <dbReference type="EMBL" id="MBX48389.1"/>
    </source>
</evidence>
<dbReference type="EMBL" id="GGEC01067905">
    <property type="protein sequence ID" value="MBX48389.1"/>
    <property type="molecule type" value="Transcribed_RNA"/>
</dbReference>
<protein>
    <submittedName>
        <fullName evidence="1">Uncharacterized protein</fullName>
    </submittedName>
</protein>
<accession>A0A2P2P173</accession>
<reference evidence="1" key="1">
    <citation type="submission" date="2018-02" db="EMBL/GenBank/DDBJ databases">
        <title>Rhizophora mucronata_Transcriptome.</title>
        <authorList>
            <person name="Meera S.P."/>
            <person name="Sreeshan A."/>
            <person name="Augustine A."/>
        </authorList>
    </citation>
    <scope>NUCLEOTIDE SEQUENCE</scope>
    <source>
        <tissue evidence="1">Leaf</tissue>
    </source>
</reference>
<proteinExistence type="predicted"/>
<name>A0A2P2P173_RHIMU</name>
<dbReference type="AlphaFoldDB" id="A0A2P2P173"/>
<organism evidence="1">
    <name type="scientific">Rhizophora mucronata</name>
    <name type="common">Asiatic mangrove</name>
    <dbReference type="NCBI Taxonomy" id="61149"/>
    <lineage>
        <taxon>Eukaryota</taxon>
        <taxon>Viridiplantae</taxon>
        <taxon>Streptophyta</taxon>
        <taxon>Embryophyta</taxon>
        <taxon>Tracheophyta</taxon>
        <taxon>Spermatophyta</taxon>
        <taxon>Magnoliopsida</taxon>
        <taxon>eudicotyledons</taxon>
        <taxon>Gunneridae</taxon>
        <taxon>Pentapetalae</taxon>
        <taxon>rosids</taxon>
        <taxon>fabids</taxon>
        <taxon>Malpighiales</taxon>
        <taxon>Rhizophoraceae</taxon>
        <taxon>Rhizophora</taxon>
    </lineage>
</organism>